<dbReference type="GeneID" id="9579133"/>
<name>D4DLD5_TRIVH</name>
<dbReference type="Proteomes" id="UP000008383">
    <property type="component" value="Unassembled WGS sequence"/>
</dbReference>
<organism evidence="1 2">
    <name type="scientific">Trichophyton verrucosum (strain HKI 0517)</name>
    <dbReference type="NCBI Taxonomy" id="663202"/>
    <lineage>
        <taxon>Eukaryota</taxon>
        <taxon>Fungi</taxon>
        <taxon>Dikarya</taxon>
        <taxon>Ascomycota</taxon>
        <taxon>Pezizomycotina</taxon>
        <taxon>Eurotiomycetes</taxon>
        <taxon>Eurotiomycetidae</taxon>
        <taxon>Onygenales</taxon>
        <taxon>Arthrodermataceae</taxon>
        <taxon>Trichophyton</taxon>
    </lineage>
</organism>
<accession>D4DLD5</accession>
<dbReference type="RefSeq" id="XP_003018005.1">
    <property type="nucleotide sequence ID" value="XM_003017959.1"/>
</dbReference>
<dbReference type="HOGENOM" id="CLU_2352430_0_0_1"/>
<evidence type="ECO:0000313" key="1">
    <source>
        <dbReference type="EMBL" id="EFE37360.1"/>
    </source>
</evidence>
<gene>
    <name evidence="1" type="ORF">TRV_08009</name>
</gene>
<feature type="non-terminal residue" evidence="1">
    <location>
        <position position="1"/>
    </location>
</feature>
<sequence length="97" mass="10995">SNPFFACKREEFPVIDTRWYGERWVLPFTSNFRKSMEGGIGAAFVPTFAYSTMSLGKREDLSNIVGIDIAVELGRLAFVNVELGLDHLFQYHEACRG</sequence>
<dbReference type="AlphaFoldDB" id="D4DLD5"/>
<evidence type="ECO:0000313" key="2">
    <source>
        <dbReference type="Proteomes" id="UP000008383"/>
    </source>
</evidence>
<dbReference type="EMBL" id="ACYE01000502">
    <property type="protein sequence ID" value="EFE37360.1"/>
    <property type="molecule type" value="Genomic_DNA"/>
</dbReference>
<dbReference type="KEGG" id="tve:TRV_08009"/>
<comment type="caution">
    <text evidence="1">The sequence shown here is derived from an EMBL/GenBank/DDBJ whole genome shotgun (WGS) entry which is preliminary data.</text>
</comment>
<proteinExistence type="predicted"/>
<reference evidence="2" key="1">
    <citation type="journal article" date="2011" name="Genome Biol.">
        <title>Comparative and functional genomics provide insights into the pathogenicity of dermatophytic fungi.</title>
        <authorList>
            <person name="Burmester A."/>
            <person name="Shelest E."/>
            <person name="Gloeckner G."/>
            <person name="Heddergott C."/>
            <person name="Schindler S."/>
            <person name="Staib P."/>
            <person name="Heidel A."/>
            <person name="Felder M."/>
            <person name="Petzold A."/>
            <person name="Szafranski K."/>
            <person name="Feuermann M."/>
            <person name="Pedruzzi I."/>
            <person name="Priebe S."/>
            <person name="Groth M."/>
            <person name="Winkler R."/>
            <person name="Li W."/>
            <person name="Kniemeyer O."/>
            <person name="Schroeckh V."/>
            <person name="Hertweck C."/>
            <person name="Hube B."/>
            <person name="White T.C."/>
            <person name="Platzer M."/>
            <person name="Guthke R."/>
            <person name="Heitman J."/>
            <person name="Woestemeyer J."/>
            <person name="Zipfel P.F."/>
            <person name="Monod M."/>
            <person name="Brakhage A.A."/>
        </authorList>
    </citation>
    <scope>NUCLEOTIDE SEQUENCE [LARGE SCALE GENOMIC DNA]</scope>
    <source>
        <strain evidence="2">HKI 0517</strain>
    </source>
</reference>
<protein>
    <submittedName>
        <fullName evidence="1">Uncharacterized protein</fullName>
    </submittedName>
</protein>
<keyword evidence="2" id="KW-1185">Reference proteome</keyword>